<comment type="caution">
    <text evidence="2">The sequence shown here is derived from an EMBL/GenBank/DDBJ whole genome shotgun (WGS) entry which is preliminary data.</text>
</comment>
<dbReference type="Proteomes" id="UP001174136">
    <property type="component" value="Unassembled WGS sequence"/>
</dbReference>
<evidence type="ECO:0000313" key="3">
    <source>
        <dbReference type="Proteomes" id="UP001174136"/>
    </source>
</evidence>
<protein>
    <submittedName>
        <fullName evidence="2">Uncharacterized protein</fullName>
    </submittedName>
</protein>
<sequence>MEQSPLAAILGHLTQMSDRQTQLQRTQNEVLLELGQSLTADRASEVGGGGLRQSRRMNHLPPPSCRRAIRRQGRGVGVGVDQRERETVPWRASGDESPESQATVLWTPRCTRRAAADLPVVRFKE</sequence>
<dbReference type="AlphaFoldDB" id="A0AA47NYY7"/>
<feature type="region of interest" description="Disordered" evidence="1">
    <location>
        <begin position="43"/>
        <end position="102"/>
    </location>
</feature>
<evidence type="ECO:0000313" key="2">
    <source>
        <dbReference type="EMBL" id="KAK0141978.1"/>
    </source>
</evidence>
<reference evidence="2" key="1">
    <citation type="journal article" date="2023" name="Front. Mar. Sci.">
        <title>A new Merluccius polli reference genome to investigate the effects of global change in West African waters.</title>
        <authorList>
            <person name="Mateo J.L."/>
            <person name="Blanco-Fernandez C."/>
            <person name="Garcia-Vazquez E."/>
            <person name="Machado-Schiaffino G."/>
        </authorList>
    </citation>
    <scope>NUCLEOTIDE SEQUENCE</scope>
    <source>
        <strain evidence="2">C29</strain>
        <tissue evidence="2">Fin</tissue>
    </source>
</reference>
<organism evidence="2 3">
    <name type="scientific">Merluccius polli</name>
    <name type="common">Benguela hake</name>
    <name type="synonym">Merluccius cadenati</name>
    <dbReference type="NCBI Taxonomy" id="89951"/>
    <lineage>
        <taxon>Eukaryota</taxon>
        <taxon>Metazoa</taxon>
        <taxon>Chordata</taxon>
        <taxon>Craniata</taxon>
        <taxon>Vertebrata</taxon>
        <taxon>Euteleostomi</taxon>
        <taxon>Actinopterygii</taxon>
        <taxon>Neopterygii</taxon>
        <taxon>Teleostei</taxon>
        <taxon>Neoteleostei</taxon>
        <taxon>Acanthomorphata</taxon>
        <taxon>Zeiogadaria</taxon>
        <taxon>Gadariae</taxon>
        <taxon>Gadiformes</taxon>
        <taxon>Gadoidei</taxon>
        <taxon>Merlucciidae</taxon>
        <taxon>Merluccius</taxon>
    </lineage>
</organism>
<keyword evidence="3" id="KW-1185">Reference proteome</keyword>
<name>A0AA47NYY7_MERPO</name>
<dbReference type="EMBL" id="JAOPHQ010003716">
    <property type="protein sequence ID" value="KAK0141978.1"/>
    <property type="molecule type" value="Genomic_DNA"/>
</dbReference>
<evidence type="ECO:0000256" key="1">
    <source>
        <dbReference type="SAM" id="MobiDB-lite"/>
    </source>
</evidence>
<accession>A0AA47NYY7</accession>
<proteinExistence type="predicted"/>
<gene>
    <name evidence="2" type="ORF">N1851_020337</name>
</gene>